<keyword evidence="5" id="KW-1185">Reference proteome</keyword>
<protein>
    <submittedName>
        <fullName evidence="4">Glycosyltransferase family 2 protein</fullName>
        <ecNumber evidence="4">2.4.-.-</ecNumber>
    </submittedName>
</protein>
<dbReference type="SUPFAM" id="SSF53448">
    <property type="entry name" value="Nucleotide-diphospho-sugar transferases"/>
    <property type="match status" value="1"/>
</dbReference>
<dbReference type="PANTHER" id="PTHR22916:SF51">
    <property type="entry name" value="GLYCOSYLTRANSFERASE EPSH-RELATED"/>
    <property type="match status" value="1"/>
</dbReference>
<evidence type="ECO:0000256" key="2">
    <source>
        <dbReference type="ARBA" id="ARBA00022679"/>
    </source>
</evidence>
<comment type="caution">
    <text evidence="4">The sequence shown here is derived from an EMBL/GenBank/DDBJ whole genome shotgun (WGS) entry which is preliminary data.</text>
</comment>
<keyword evidence="2 4" id="KW-0808">Transferase</keyword>
<gene>
    <name evidence="4" type="ORF">WMO45_04740</name>
</gene>
<accession>A0ABV1EML0</accession>
<dbReference type="EC" id="2.4.-.-" evidence="4"/>
<dbReference type="Proteomes" id="UP001440599">
    <property type="component" value="Unassembled WGS sequence"/>
</dbReference>
<dbReference type="Pfam" id="PF00535">
    <property type="entry name" value="Glycos_transf_2"/>
    <property type="match status" value="1"/>
</dbReference>
<evidence type="ECO:0000256" key="1">
    <source>
        <dbReference type="ARBA" id="ARBA00022676"/>
    </source>
</evidence>
<evidence type="ECO:0000259" key="3">
    <source>
        <dbReference type="Pfam" id="PF00535"/>
    </source>
</evidence>
<dbReference type="RefSeq" id="WP_349139420.1">
    <property type="nucleotide sequence ID" value="NZ_JBBMFT010000002.1"/>
</dbReference>
<dbReference type="GO" id="GO:0016757">
    <property type="term" value="F:glycosyltransferase activity"/>
    <property type="evidence" value="ECO:0007669"/>
    <property type="project" value="UniProtKB-KW"/>
</dbReference>
<reference evidence="4 5" key="1">
    <citation type="submission" date="2024-03" db="EMBL/GenBank/DDBJ databases">
        <title>Human intestinal bacterial collection.</title>
        <authorList>
            <person name="Pauvert C."/>
            <person name="Hitch T.C.A."/>
            <person name="Clavel T."/>
        </authorList>
    </citation>
    <scope>NUCLEOTIDE SEQUENCE [LARGE SCALE GENOMIC DNA]</scope>
    <source>
        <strain evidence="4 5">CLA-AP-H34</strain>
    </source>
</reference>
<evidence type="ECO:0000313" key="4">
    <source>
        <dbReference type="EMBL" id="MEQ2455820.1"/>
    </source>
</evidence>
<dbReference type="InterPro" id="IPR029044">
    <property type="entry name" value="Nucleotide-diphossugar_trans"/>
</dbReference>
<dbReference type="EMBL" id="JBBMFT010000002">
    <property type="protein sequence ID" value="MEQ2455820.1"/>
    <property type="molecule type" value="Genomic_DNA"/>
</dbReference>
<feature type="domain" description="Glycosyltransferase 2-like" evidence="3">
    <location>
        <begin position="5"/>
        <end position="173"/>
    </location>
</feature>
<dbReference type="PANTHER" id="PTHR22916">
    <property type="entry name" value="GLYCOSYLTRANSFERASE"/>
    <property type="match status" value="1"/>
</dbReference>
<evidence type="ECO:0000313" key="5">
    <source>
        <dbReference type="Proteomes" id="UP001440599"/>
    </source>
</evidence>
<dbReference type="Gene3D" id="3.90.550.10">
    <property type="entry name" value="Spore Coat Polysaccharide Biosynthesis Protein SpsA, Chain A"/>
    <property type="match status" value="1"/>
</dbReference>
<dbReference type="InterPro" id="IPR001173">
    <property type="entry name" value="Glyco_trans_2-like"/>
</dbReference>
<proteinExistence type="predicted"/>
<dbReference type="CDD" id="cd00761">
    <property type="entry name" value="Glyco_tranf_GTA_type"/>
    <property type="match status" value="1"/>
</dbReference>
<sequence length="337" mass="39056">MPEVSIIIPVYNKSVYLRNTLHSVYQQSFSDYEVILVDDGSTDDSLEIAREFAERDARIHILTGANGGVSAARNRGLQAAKGKWIQFLDADDLLLPDYLSSAVPLAERGQADILFSGFAKVDSEGRTVEEQSVPHAGTADPEQLCTLFIQHQYTTGFFGYISNKLFQRKLLEETGAVFPVGITLAEDLDFYVQLYCGVRKAIFWPGQSFQYLQTDSNYLYNTDINYKDQLKIQLDVRKWFMDIGMYEKHRWTLDEKISQYMYYMLFDANEKKSDLGHLYDTLTQDRQLLCCARQAHKGSLFYKMILRAVALRQKWLLLLLFRMRNLLRRGYRMCVQR</sequence>
<name>A0ABV1EML0_9FIRM</name>
<organism evidence="4 5">
    <name type="scientific">Flavonifractor hominis</name>
    <dbReference type="NCBI Taxonomy" id="3133178"/>
    <lineage>
        <taxon>Bacteria</taxon>
        <taxon>Bacillati</taxon>
        <taxon>Bacillota</taxon>
        <taxon>Clostridia</taxon>
        <taxon>Eubacteriales</taxon>
        <taxon>Oscillospiraceae</taxon>
        <taxon>Flavonifractor</taxon>
    </lineage>
</organism>
<keyword evidence="1 4" id="KW-0328">Glycosyltransferase</keyword>